<comment type="similarity">
    <text evidence="2">Belongs to the outer membrane factor (OMF) (TC 1.B.17) family.</text>
</comment>
<dbReference type="InterPro" id="IPR010130">
    <property type="entry name" value="T1SS_OMP_TolC"/>
</dbReference>
<feature type="compositionally biased region" description="Basic and acidic residues" evidence="8">
    <location>
        <begin position="490"/>
        <end position="499"/>
    </location>
</feature>
<dbReference type="EMBL" id="RQIS01000027">
    <property type="protein sequence ID" value="RQH00571.1"/>
    <property type="molecule type" value="Genomic_DNA"/>
</dbReference>
<comment type="caution">
    <text evidence="9">The sequence shown here is derived from an EMBL/GenBank/DDBJ whole genome shotgun (WGS) entry which is preliminary data.</text>
</comment>
<dbReference type="PANTHER" id="PTHR30026:SF20">
    <property type="entry name" value="OUTER MEMBRANE PROTEIN TOLC"/>
    <property type="match status" value="1"/>
</dbReference>
<proteinExistence type="inferred from homology"/>
<keyword evidence="3" id="KW-0813">Transport</keyword>
<dbReference type="SUPFAM" id="SSF56954">
    <property type="entry name" value="Outer membrane efflux proteins (OEP)"/>
    <property type="match status" value="1"/>
</dbReference>
<dbReference type="GO" id="GO:0009279">
    <property type="term" value="C:cell outer membrane"/>
    <property type="evidence" value="ECO:0007669"/>
    <property type="project" value="UniProtKB-SubCell"/>
</dbReference>
<feature type="region of interest" description="Disordered" evidence="8">
    <location>
        <begin position="467"/>
        <end position="499"/>
    </location>
</feature>
<dbReference type="GO" id="GO:1990281">
    <property type="term" value="C:efflux pump complex"/>
    <property type="evidence" value="ECO:0007669"/>
    <property type="project" value="TreeGrafter"/>
</dbReference>
<keyword evidence="6" id="KW-0472">Membrane</keyword>
<protein>
    <submittedName>
        <fullName evidence="9">Type I secretion protein TolC</fullName>
    </submittedName>
</protein>
<evidence type="ECO:0000256" key="3">
    <source>
        <dbReference type="ARBA" id="ARBA00022448"/>
    </source>
</evidence>
<dbReference type="OrthoDB" id="9813458at2"/>
<sequence length="499" mass="53819">MARVTFPAALPSLRWCARGSGGSLKRCNVARASKAGSLKYFSALVIAIVASTAQADTLLDVVEKALDRSPDLAQSRADAKIAHLGIAEARAALLPRVGGGWGRAYNQIAVSGYPSSNYWQSGWTVQLSQPIFDWSKWVDYRSANAVNVQGELELKQREQDMVLQAARAYFDEIAAENEVARADAYVEAVLSHQKMMGILSGSGEATVIDLQEAQSSVESAQLTFEDARVQMQVKRQALERLTGTPFDASMSPRSHVLPVLPSLVPDDQQQWVEQAETKSYPVQVAQMNLQVSDLGVDKARSQRYPVVSIDGSYTPASAASGYSRPSTTAVAMLSVSIPIFQGGAINAGIDKAIAARGKADDALRAAIRDAGADAQDSYTRFRWSAERARRLGTLSATNDDKLKATETGFRVGSRSNADVLRALDALYTSRRDLLKANYDAIVAYLGLKASTATLSMEDIADLTQRMASPDATGPEARQNASAPVATTYRPESEHDHALK</sequence>
<evidence type="ECO:0000256" key="5">
    <source>
        <dbReference type="ARBA" id="ARBA00022692"/>
    </source>
</evidence>
<dbReference type="PANTHER" id="PTHR30026">
    <property type="entry name" value="OUTER MEMBRANE PROTEIN TOLC"/>
    <property type="match status" value="1"/>
</dbReference>
<dbReference type="Pfam" id="PF02321">
    <property type="entry name" value="OEP"/>
    <property type="match status" value="2"/>
</dbReference>
<dbReference type="Gene3D" id="1.20.1600.10">
    <property type="entry name" value="Outer membrane efflux proteins (OEP)"/>
    <property type="match status" value="1"/>
</dbReference>
<keyword evidence="5" id="KW-0812">Transmembrane</keyword>
<comment type="subcellular location">
    <subcellularLocation>
        <location evidence="1">Cell outer membrane</location>
    </subcellularLocation>
</comment>
<reference evidence="9 10" key="1">
    <citation type="submission" date="2018-11" db="EMBL/GenBank/DDBJ databases">
        <title>Paraburkholderia sp. DHOA04, isolated from soil.</title>
        <authorList>
            <person name="Gao Z.-H."/>
            <person name="Qiu L.-H."/>
            <person name="Fu J.-C."/>
        </authorList>
    </citation>
    <scope>NUCLEOTIDE SEQUENCE [LARGE SCALE GENOMIC DNA]</scope>
    <source>
        <strain evidence="9 10">DHOA04</strain>
    </source>
</reference>
<name>A0A3N6MS05_9BURK</name>
<gene>
    <name evidence="9" type="ORF">D1Y85_25130</name>
</gene>
<dbReference type="InterPro" id="IPR051906">
    <property type="entry name" value="TolC-like"/>
</dbReference>
<evidence type="ECO:0000256" key="6">
    <source>
        <dbReference type="ARBA" id="ARBA00023136"/>
    </source>
</evidence>
<keyword evidence="4" id="KW-1134">Transmembrane beta strand</keyword>
<dbReference type="NCBIfam" id="TIGR01844">
    <property type="entry name" value="type_I_sec_TolC"/>
    <property type="match status" value="1"/>
</dbReference>
<evidence type="ECO:0000256" key="7">
    <source>
        <dbReference type="ARBA" id="ARBA00023237"/>
    </source>
</evidence>
<keyword evidence="7" id="KW-0998">Cell outer membrane</keyword>
<dbReference type="GO" id="GO:0015562">
    <property type="term" value="F:efflux transmembrane transporter activity"/>
    <property type="evidence" value="ECO:0007669"/>
    <property type="project" value="InterPro"/>
</dbReference>
<organism evidence="9 10">
    <name type="scientific">Paraburkholderia dinghuensis</name>
    <dbReference type="NCBI Taxonomy" id="2305225"/>
    <lineage>
        <taxon>Bacteria</taxon>
        <taxon>Pseudomonadati</taxon>
        <taxon>Pseudomonadota</taxon>
        <taxon>Betaproteobacteria</taxon>
        <taxon>Burkholderiales</taxon>
        <taxon>Burkholderiaceae</taxon>
        <taxon>Paraburkholderia</taxon>
    </lineage>
</organism>
<evidence type="ECO:0000256" key="2">
    <source>
        <dbReference type="ARBA" id="ARBA00007613"/>
    </source>
</evidence>
<keyword evidence="10" id="KW-1185">Reference proteome</keyword>
<evidence type="ECO:0000256" key="4">
    <source>
        <dbReference type="ARBA" id="ARBA00022452"/>
    </source>
</evidence>
<evidence type="ECO:0000313" key="10">
    <source>
        <dbReference type="Proteomes" id="UP000272778"/>
    </source>
</evidence>
<accession>A0A3N6MS05</accession>
<dbReference type="InterPro" id="IPR003423">
    <property type="entry name" value="OMP_efflux"/>
</dbReference>
<evidence type="ECO:0000256" key="8">
    <source>
        <dbReference type="SAM" id="MobiDB-lite"/>
    </source>
</evidence>
<dbReference type="Proteomes" id="UP000272778">
    <property type="component" value="Unassembled WGS sequence"/>
</dbReference>
<dbReference type="GO" id="GO:0015288">
    <property type="term" value="F:porin activity"/>
    <property type="evidence" value="ECO:0007669"/>
    <property type="project" value="TreeGrafter"/>
</dbReference>
<evidence type="ECO:0000313" key="9">
    <source>
        <dbReference type="EMBL" id="RQH00571.1"/>
    </source>
</evidence>
<evidence type="ECO:0000256" key="1">
    <source>
        <dbReference type="ARBA" id="ARBA00004442"/>
    </source>
</evidence>
<dbReference type="AlphaFoldDB" id="A0A3N6MS05"/>